<dbReference type="InterPro" id="IPR002035">
    <property type="entry name" value="VWF_A"/>
</dbReference>
<organism evidence="8 9">
    <name type="scientific">Artemisia annua</name>
    <name type="common">Sweet wormwood</name>
    <dbReference type="NCBI Taxonomy" id="35608"/>
    <lineage>
        <taxon>Eukaryota</taxon>
        <taxon>Viridiplantae</taxon>
        <taxon>Streptophyta</taxon>
        <taxon>Embryophyta</taxon>
        <taxon>Tracheophyta</taxon>
        <taxon>Spermatophyta</taxon>
        <taxon>Magnoliopsida</taxon>
        <taxon>eudicotyledons</taxon>
        <taxon>Gunneridae</taxon>
        <taxon>Pentapetalae</taxon>
        <taxon>asterids</taxon>
        <taxon>campanulids</taxon>
        <taxon>Asterales</taxon>
        <taxon>Asteraceae</taxon>
        <taxon>Asteroideae</taxon>
        <taxon>Anthemideae</taxon>
        <taxon>Artemisiinae</taxon>
        <taxon>Artemisia</taxon>
    </lineage>
</organism>
<dbReference type="GO" id="GO:0045174">
    <property type="term" value="F:glutathione dehydrogenase (ascorbate) activity"/>
    <property type="evidence" value="ECO:0007669"/>
    <property type="project" value="UniProtKB-EC"/>
</dbReference>
<reference evidence="8 9" key="1">
    <citation type="journal article" date="2018" name="Mol. Plant">
        <title>The genome of Artemisia annua provides insight into the evolution of Asteraceae family and artemisinin biosynthesis.</title>
        <authorList>
            <person name="Shen Q."/>
            <person name="Zhang L."/>
            <person name="Liao Z."/>
            <person name="Wang S."/>
            <person name="Yan T."/>
            <person name="Shi P."/>
            <person name="Liu M."/>
            <person name="Fu X."/>
            <person name="Pan Q."/>
            <person name="Wang Y."/>
            <person name="Lv Z."/>
            <person name="Lu X."/>
            <person name="Zhang F."/>
            <person name="Jiang W."/>
            <person name="Ma Y."/>
            <person name="Chen M."/>
            <person name="Hao X."/>
            <person name="Li L."/>
            <person name="Tang Y."/>
            <person name="Lv G."/>
            <person name="Zhou Y."/>
            <person name="Sun X."/>
            <person name="Brodelius P.E."/>
            <person name="Rose J.K.C."/>
            <person name="Tang K."/>
        </authorList>
    </citation>
    <scope>NUCLEOTIDE SEQUENCE [LARGE SCALE GENOMIC DNA]</scope>
    <source>
        <strain evidence="9">cv. Huhao1</strain>
        <tissue evidence="8">Leaf</tissue>
    </source>
</reference>
<evidence type="ECO:0000256" key="3">
    <source>
        <dbReference type="ARBA" id="ARBA00023002"/>
    </source>
</evidence>
<gene>
    <name evidence="8" type="ORF">CTI12_AA260850</name>
</gene>
<evidence type="ECO:0000259" key="7">
    <source>
        <dbReference type="PROSITE" id="PS50404"/>
    </source>
</evidence>
<comment type="caution">
    <text evidence="8">The sequence shown here is derived from an EMBL/GenBank/DDBJ whole genome shotgun (WGS) entry which is preliminary data.</text>
</comment>
<dbReference type="PANTHER" id="PTHR44420:SF2">
    <property type="entry name" value="GLUTATHIONE S-TRANSFERASE DHAR2-RELATED"/>
    <property type="match status" value="1"/>
</dbReference>
<keyword evidence="2" id="KW-0808">Transferase</keyword>
<feature type="domain" description="GST N-terminal" evidence="7">
    <location>
        <begin position="233"/>
        <end position="312"/>
    </location>
</feature>
<evidence type="ECO:0000256" key="2">
    <source>
        <dbReference type="ARBA" id="ARBA00022679"/>
    </source>
</evidence>
<dbReference type="InterPro" id="IPR036465">
    <property type="entry name" value="vWFA_dom_sf"/>
</dbReference>
<comment type="catalytic activity">
    <reaction evidence="6">
        <text>L-dehydroascorbate + 2 glutathione = glutathione disulfide + L-ascorbate</text>
        <dbReference type="Rhea" id="RHEA:24424"/>
        <dbReference type="ChEBI" id="CHEBI:38290"/>
        <dbReference type="ChEBI" id="CHEBI:57925"/>
        <dbReference type="ChEBI" id="CHEBI:58297"/>
        <dbReference type="ChEBI" id="CHEBI:58539"/>
        <dbReference type="EC" id="1.8.5.1"/>
    </reaction>
</comment>
<dbReference type="Gene3D" id="3.40.30.10">
    <property type="entry name" value="Glutaredoxin"/>
    <property type="match status" value="1"/>
</dbReference>
<dbReference type="AlphaFoldDB" id="A0A2U1NI67"/>
<evidence type="ECO:0000256" key="1">
    <source>
        <dbReference type="ARBA" id="ARBA00022575"/>
    </source>
</evidence>
<dbReference type="InterPro" id="IPR036282">
    <property type="entry name" value="Glutathione-S-Trfase_C_sf"/>
</dbReference>
<dbReference type="SUPFAM" id="SSF52833">
    <property type="entry name" value="Thioredoxin-like"/>
    <property type="match status" value="1"/>
</dbReference>
<evidence type="ECO:0000313" key="8">
    <source>
        <dbReference type="EMBL" id="PWA73171.1"/>
    </source>
</evidence>
<accession>A0A2U1NI67</accession>
<keyword evidence="3" id="KW-0560">Oxidoreductase</keyword>
<dbReference type="OrthoDB" id="1935530at2759"/>
<sequence>MSVGTSSSSTAKEPEDIMICLDNSWWMESNKSPMFKEQAEAIELYCSKKINSHPENTVGVAGMSEANLYCLVFPTRNLSQIMNAIYVARIGGYLDLKRAVSYAYSIWFGNLDRDKQKRIVVFAGGVVYHRIHHIEILGEAMKRRNLACDVINFGDQFMGKKKLLNRLIDIVDNNNGNCNICHVPPELSVCEALSRSQIIIPRVGGSAPSPPSASLPLQHDRAKQTIEICVKAATGAPDVLGECPFCQRVLLTLELKKLPYITHLINMENKPEWFVEVNLDGIVPLIKFDDEKWVSNSDVIVDLINEKYPKPALRTPPECASLGLKILPKVGEFIKSKGEKYGIEQALFDELEELDKHLLKHGPYVNGRKKTAVDLSLAPKLYHLEVALGHFKKWTVPETLTHVHMYTKSLYNSKSFKKTKPSEYHVIAGWEAKVNP</sequence>
<comment type="catalytic activity">
    <reaction evidence="5">
        <text>RX + glutathione = an S-substituted glutathione + a halide anion + H(+)</text>
        <dbReference type="Rhea" id="RHEA:16437"/>
        <dbReference type="ChEBI" id="CHEBI:15378"/>
        <dbReference type="ChEBI" id="CHEBI:16042"/>
        <dbReference type="ChEBI" id="CHEBI:17792"/>
        <dbReference type="ChEBI" id="CHEBI:57925"/>
        <dbReference type="ChEBI" id="CHEBI:90779"/>
        <dbReference type="EC" id="2.5.1.18"/>
    </reaction>
</comment>
<dbReference type="InterPro" id="IPR036249">
    <property type="entry name" value="Thioredoxin-like_sf"/>
</dbReference>
<dbReference type="Gene3D" id="1.20.1050.10">
    <property type="match status" value="1"/>
</dbReference>
<dbReference type="GO" id="GO:0004364">
    <property type="term" value="F:glutathione transferase activity"/>
    <property type="evidence" value="ECO:0007669"/>
    <property type="project" value="UniProtKB-EC"/>
</dbReference>
<dbReference type="SUPFAM" id="SSF53300">
    <property type="entry name" value="vWA-like"/>
    <property type="match status" value="1"/>
</dbReference>
<evidence type="ECO:0000313" key="9">
    <source>
        <dbReference type="Proteomes" id="UP000245207"/>
    </source>
</evidence>
<dbReference type="EMBL" id="PKPP01002777">
    <property type="protein sequence ID" value="PWA73171.1"/>
    <property type="molecule type" value="Genomic_DNA"/>
</dbReference>
<dbReference type="Proteomes" id="UP000245207">
    <property type="component" value="Unassembled WGS sequence"/>
</dbReference>
<keyword evidence="9" id="KW-1185">Reference proteome</keyword>
<dbReference type="InterPro" id="IPR044627">
    <property type="entry name" value="DHAR1/2/3/4"/>
</dbReference>
<dbReference type="InterPro" id="IPR004045">
    <property type="entry name" value="Glutathione_S-Trfase_N"/>
</dbReference>
<dbReference type="PANTHER" id="PTHR44420">
    <property type="entry name" value="GLUTATHIONE S-TRANSFERASE DHAR2-RELATED"/>
    <property type="match status" value="1"/>
</dbReference>
<name>A0A2U1NI67_ARTAN</name>
<dbReference type="Pfam" id="PF13409">
    <property type="entry name" value="GST_N_2"/>
    <property type="match status" value="1"/>
</dbReference>
<dbReference type="Gene3D" id="3.40.50.410">
    <property type="entry name" value="von Willebrand factor, type A domain"/>
    <property type="match status" value="1"/>
</dbReference>
<proteinExistence type="inferred from homology"/>
<dbReference type="STRING" id="35608.A0A2U1NI67"/>
<dbReference type="SUPFAM" id="SSF47616">
    <property type="entry name" value="GST C-terminal domain-like"/>
    <property type="match status" value="1"/>
</dbReference>
<dbReference type="PROSITE" id="PS50404">
    <property type="entry name" value="GST_NTER"/>
    <property type="match status" value="1"/>
</dbReference>
<comment type="similarity">
    <text evidence="4">Belongs to the GST superfamily. DHAR family.</text>
</comment>
<dbReference type="GO" id="GO:0033355">
    <property type="term" value="P:ascorbate glutathione cycle"/>
    <property type="evidence" value="ECO:0007669"/>
    <property type="project" value="InterPro"/>
</dbReference>
<dbReference type="Pfam" id="PF13519">
    <property type="entry name" value="VWA_2"/>
    <property type="match status" value="1"/>
</dbReference>
<evidence type="ECO:0000256" key="6">
    <source>
        <dbReference type="ARBA" id="ARBA00049544"/>
    </source>
</evidence>
<evidence type="ECO:0000256" key="5">
    <source>
        <dbReference type="ARBA" id="ARBA00047960"/>
    </source>
</evidence>
<evidence type="ECO:0000256" key="4">
    <source>
        <dbReference type="ARBA" id="ARBA00024194"/>
    </source>
</evidence>
<dbReference type="FunFam" id="1.20.1050.10:FF:000029">
    <property type="entry name" value="Glutathione S-transferase DHAR3, chloroplastic"/>
    <property type="match status" value="1"/>
</dbReference>
<keyword evidence="1" id="KW-0216">Detoxification</keyword>
<protein>
    <submittedName>
        <fullName evidence="8">Dehydroascorbate reductase 2</fullName>
    </submittedName>
</protein>